<dbReference type="Gene3D" id="3.30.559.30">
    <property type="entry name" value="Nonribosomal peptide synthetase, condensation domain"/>
    <property type="match status" value="4"/>
</dbReference>
<dbReference type="InterPro" id="IPR020806">
    <property type="entry name" value="PKS_PP-bd"/>
</dbReference>
<dbReference type="InterPro" id="IPR014031">
    <property type="entry name" value="Ketoacyl_synth_C"/>
</dbReference>
<dbReference type="Proteomes" id="UP000016860">
    <property type="component" value="Unassembled WGS sequence"/>
</dbReference>
<dbReference type="Gene3D" id="1.10.1200.10">
    <property type="entry name" value="ACP-like"/>
    <property type="match status" value="3"/>
</dbReference>
<dbReference type="SUPFAM" id="SSF52151">
    <property type="entry name" value="FabD/lysophospholipase-like"/>
    <property type="match status" value="1"/>
</dbReference>
<dbReference type="InterPro" id="IPR020841">
    <property type="entry name" value="PKS_Beta-ketoAc_synthase_dom"/>
</dbReference>
<dbReference type="SUPFAM" id="SSF56801">
    <property type="entry name" value="Acetyl-CoA synthetase-like"/>
    <property type="match status" value="2"/>
</dbReference>
<dbReference type="InterPro" id="IPR036291">
    <property type="entry name" value="NAD(P)-bd_dom_sf"/>
</dbReference>
<comment type="caution">
    <text evidence="11">The sequence shown here is derived from an EMBL/GenBank/DDBJ whole genome shotgun (WGS) entry which is preliminary data.</text>
</comment>
<dbReference type="NCBIfam" id="TIGR01733">
    <property type="entry name" value="AA-adenyl-dom"/>
    <property type="match status" value="2"/>
</dbReference>
<dbReference type="Pfam" id="PF08659">
    <property type="entry name" value="KR"/>
    <property type="match status" value="1"/>
</dbReference>
<dbReference type="Pfam" id="PF00109">
    <property type="entry name" value="ketoacyl-synt"/>
    <property type="match status" value="1"/>
</dbReference>
<dbReference type="FunFam" id="3.40.50.12780:FF:000012">
    <property type="entry name" value="Non-ribosomal peptide synthetase"/>
    <property type="match status" value="2"/>
</dbReference>
<dbReference type="PANTHER" id="PTHR45527">
    <property type="entry name" value="NONRIBOSOMAL PEPTIDE SYNTHETASE"/>
    <property type="match status" value="1"/>
</dbReference>
<dbReference type="PROSITE" id="PS00455">
    <property type="entry name" value="AMP_BINDING"/>
    <property type="match status" value="2"/>
</dbReference>
<keyword evidence="6" id="KW-0677">Repeat</keyword>
<evidence type="ECO:0000259" key="10">
    <source>
        <dbReference type="PROSITE" id="PS52004"/>
    </source>
</evidence>
<evidence type="ECO:0000256" key="6">
    <source>
        <dbReference type="ARBA" id="ARBA00022737"/>
    </source>
</evidence>
<dbReference type="PROSITE" id="PS50075">
    <property type="entry name" value="CARRIER"/>
    <property type="match status" value="3"/>
</dbReference>
<evidence type="ECO:0000256" key="8">
    <source>
        <dbReference type="ARBA" id="ARBA00029443"/>
    </source>
</evidence>
<dbReference type="NCBIfam" id="TIGR01720">
    <property type="entry name" value="NRPS-para261"/>
    <property type="match status" value="1"/>
</dbReference>
<dbReference type="Gene3D" id="3.40.50.980">
    <property type="match status" value="4"/>
</dbReference>
<evidence type="ECO:0000256" key="1">
    <source>
        <dbReference type="ARBA" id="ARBA00001957"/>
    </source>
</evidence>
<dbReference type="Gene3D" id="3.30.70.3290">
    <property type="match status" value="1"/>
</dbReference>
<dbReference type="GO" id="GO:0004315">
    <property type="term" value="F:3-oxoacyl-[acyl-carrier-protein] synthase activity"/>
    <property type="evidence" value="ECO:0007669"/>
    <property type="project" value="InterPro"/>
</dbReference>
<dbReference type="EMBL" id="ATAY01000017">
    <property type="protein sequence ID" value="EPR13607.1"/>
    <property type="molecule type" value="Genomic_DNA"/>
</dbReference>
<dbReference type="InterPro" id="IPR045851">
    <property type="entry name" value="AMP-bd_C_sf"/>
</dbReference>
<dbReference type="GO" id="GO:0006633">
    <property type="term" value="P:fatty acid biosynthetic process"/>
    <property type="evidence" value="ECO:0007669"/>
    <property type="project" value="InterPro"/>
</dbReference>
<dbReference type="PROSITE" id="PS52004">
    <property type="entry name" value="KS3_2"/>
    <property type="match status" value="1"/>
</dbReference>
<evidence type="ECO:0000313" key="11">
    <source>
        <dbReference type="EMBL" id="EPR13607.1"/>
    </source>
</evidence>
<dbReference type="RefSeq" id="WP_020814278.1">
    <property type="nucleotide sequence ID" value="NZ_ATAY01000017.1"/>
</dbReference>
<dbReference type="CDD" id="cd00833">
    <property type="entry name" value="PKS"/>
    <property type="match status" value="1"/>
</dbReference>
<dbReference type="CDD" id="cd19531">
    <property type="entry name" value="LCL_NRPS-like"/>
    <property type="match status" value="2"/>
</dbReference>
<dbReference type="OrthoDB" id="9765680at2"/>
<dbReference type="InterPro" id="IPR025110">
    <property type="entry name" value="AMP-bd_C"/>
</dbReference>
<evidence type="ECO:0000256" key="5">
    <source>
        <dbReference type="ARBA" id="ARBA00022679"/>
    </source>
</evidence>
<dbReference type="InterPro" id="IPR009081">
    <property type="entry name" value="PP-bd_ACP"/>
</dbReference>
<dbReference type="SMART" id="SM00822">
    <property type="entry name" value="PKS_KR"/>
    <property type="match status" value="1"/>
</dbReference>
<dbReference type="InterPro" id="IPR006162">
    <property type="entry name" value="Ppantetheine_attach_site"/>
</dbReference>
<organism evidence="11 12">
    <name type="scientific">Ruminiclostridium papyrosolvens C7</name>
    <dbReference type="NCBI Taxonomy" id="1330534"/>
    <lineage>
        <taxon>Bacteria</taxon>
        <taxon>Bacillati</taxon>
        <taxon>Bacillota</taxon>
        <taxon>Clostridia</taxon>
        <taxon>Eubacteriales</taxon>
        <taxon>Oscillospiraceae</taxon>
        <taxon>Ruminiclostridium</taxon>
    </lineage>
</organism>
<dbReference type="InterPro" id="IPR001242">
    <property type="entry name" value="Condensation_dom"/>
</dbReference>
<protein>
    <submittedName>
        <fullName evidence="11">Beta-ketoacyl synthase</fullName>
    </submittedName>
</protein>
<keyword evidence="5" id="KW-0808">Transferase</keyword>
<dbReference type="InterPro" id="IPR018201">
    <property type="entry name" value="Ketoacyl_synth_AS"/>
</dbReference>
<dbReference type="SUPFAM" id="SSF53901">
    <property type="entry name" value="Thiolase-like"/>
    <property type="match status" value="1"/>
</dbReference>
<dbReference type="Gene3D" id="3.30.559.10">
    <property type="entry name" value="Chloramphenicol acetyltransferase-like domain"/>
    <property type="match status" value="4"/>
</dbReference>
<dbReference type="InterPro" id="IPR013968">
    <property type="entry name" value="PKS_KR"/>
</dbReference>
<dbReference type="Pfam" id="PF00501">
    <property type="entry name" value="AMP-binding"/>
    <property type="match status" value="2"/>
</dbReference>
<dbReference type="SUPFAM" id="SSF51735">
    <property type="entry name" value="NAD(P)-binding Rossmann-fold domains"/>
    <property type="match status" value="2"/>
</dbReference>
<dbReference type="InterPro" id="IPR049490">
    <property type="entry name" value="C883_1060-like_KR_N"/>
</dbReference>
<feature type="domain" description="Carrier" evidence="9">
    <location>
        <begin position="4008"/>
        <end position="4083"/>
    </location>
</feature>
<dbReference type="NCBIfam" id="NF003417">
    <property type="entry name" value="PRK04813.1"/>
    <property type="match status" value="2"/>
</dbReference>
<dbReference type="InterPro" id="IPR014030">
    <property type="entry name" value="Ketoacyl_synth_N"/>
</dbReference>
<reference evidence="11 12" key="1">
    <citation type="journal article" date="2013" name="Genome Announc.">
        <title>Draft Genome Sequence of the Cellulolytic Bacterium Clostridium papyrosolvens C7 (ATCC 700395).</title>
        <authorList>
            <person name="Zepeda V."/>
            <person name="Dassa B."/>
            <person name="Borovok I."/>
            <person name="Lamed R."/>
            <person name="Bayer E.A."/>
            <person name="Cate J.H."/>
        </authorList>
    </citation>
    <scope>NUCLEOTIDE SEQUENCE [LARGE SCALE GENOMIC DNA]</scope>
    <source>
        <strain evidence="11 12">C7</strain>
    </source>
</reference>
<evidence type="ECO:0000259" key="9">
    <source>
        <dbReference type="PROSITE" id="PS50075"/>
    </source>
</evidence>
<feature type="domain" description="Carrier" evidence="9">
    <location>
        <begin position="1443"/>
        <end position="1518"/>
    </location>
</feature>
<dbReference type="PANTHER" id="PTHR45527:SF1">
    <property type="entry name" value="FATTY ACID SYNTHASE"/>
    <property type="match status" value="1"/>
</dbReference>
<dbReference type="CDD" id="cd19534">
    <property type="entry name" value="E_NRPS"/>
    <property type="match status" value="1"/>
</dbReference>
<evidence type="ECO:0000313" key="12">
    <source>
        <dbReference type="Proteomes" id="UP000016860"/>
    </source>
</evidence>
<dbReference type="InterPro" id="IPR000873">
    <property type="entry name" value="AMP-dep_synth/lig_dom"/>
</dbReference>
<dbReference type="CDD" id="cd08953">
    <property type="entry name" value="KR_2_SDR_x"/>
    <property type="match status" value="1"/>
</dbReference>
<evidence type="ECO:0000256" key="4">
    <source>
        <dbReference type="ARBA" id="ARBA00022553"/>
    </source>
</evidence>
<dbReference type="STRING" id="1330534.L323_03295"/>
<dbReference type="GO" id="GO:0043041">
    <property type="term" value="P:amino acid activation for nonribosomal peptide biosynthetic process"/>
    <property type="evidence" value="ECO:0007669"/>
    <property type="project" value="TreeGrafter"/>
</dbReference>
<name>U4R5A0_9FIRM</name>
<comment type="cofactor">
    <cofactor evidence="1">
        <name>pantetheine 4'-phosphate</name>
        <dbReference type="ChEBI" id="CHEBI:47942"/>
    </cofactor>
</comment>
<dbReference type="FunFam" id="3.40.50.980:FF:000001">
    <property type="entry name" value="Non-ribosomal peptide synthetase"/>
    <property type="match status" value="2"/>
</dbReference>
<dbReference type="GO" id="GO:0044550">
    <property type="term" value="P:secondary metabolite biosynthetic process"/>
    <property type="evidence" value="ECO:0007669"/>
    <property type="project" value="UniProtKB-ARBA"/>
</dbReference>
<dbReference type="SMART" id="SM00827">
    <property type="entry name" value="PKS_AT"/>
    <property type="match status" value="1"/>
</dbReference>
<evidence type="ECO:0000256" key="3">
    <source>
        <dbReference type="ARBA" id="ARBA00022450"/>
    </source>
</evidence>
<dbReference type="InterPro" id="IPR014043">
    <property type="entry name" value="Acyl_transferase_dom"/>
</dbReference>
<dbReference type="Gene3D" id="3.40.366.10">
    <property type="entry name" value="Malonyl-Coenzyme A Acyl Carrier Protein, domain 2"/>
    <property type="match status" value="1"/>
</dbReference>
<keyword evidence="4" id="KW-0597">Phosphoprotein</keyword>
<dbReference type="PROSITE" id="PS00012">
    <property type="entry name" value="PHOSPHOPANTETHEINE"/>
    <property type="match status" value="2"/>
</dbReference>
<dbReference type="InterPro" id="IPR020845">
    <property type="entry name" value="AMP-binding_CS"/>
</dbReference>
<dbReference type="InterPro" id="IPR036736">
    <property type="entry name" value="ACP-like_sf"/>
</dbReference>
<evidence type="ECO:0000256" key="2">
    <source>
        <dbReference type="ARBA" id="ARBA00006432"/>
    </source>
</evidence>
<dbReference type="InterPro" id="IPR010060">
    <property type="entry name" value="NRPS_synth"/>
</dbReference>
<dbReference type="PATRIC" id="fig|1330534.3.peg.657"/>
<dbReference type="GO" id="GO:0031177">
    <property type="term" value="F:phosphopantetheine binding"/>
    <property type="evidence" value="ECO:0007669"/>
    <property type="project" value="InterPro"/>
</dbReference>
<dbReference type="InterPro" id="IPR016035">
    <property type="entry name" value="Acyl_Trfase/lysoPLipase"/>
</dbReference>
<dbReference type="SUPFAM" id="SSF52777">
    <property type="entry name" value="CoA-dependent acyltransferases"/>
    <property type="match status" value="8"/>
</dbReference>
<dbReference type="Pfam" id="PF13193">
    <property type="entry name" value="AMP-binding_C"/>
    <property type="match status" value="2"/>
</dbReference>
<dbReference type="SUPFAM" id="SSF47336">
    <property type="entry name" value="ACP-like"/>
    <property type="match status" value="3"/>
</dbReference>
<dbReference type="InterPro" id="IPR001227">
    <property type="entry name" value="Ac_transferase_dom_sf"/>
</dbReference>
<dbReference type="Pfam" id="PF00698">
    <property type="entry name" value="Acyl_transf_1"/>
    <property type="match status" value="1"/>
</dbReference>
<dbReference type="Gene3D" id="3.30.70.250">
    <property type="entry name" value="Malonyl-CoA ACP transacylase, ACP-binding"/>
    <property type="match status" value="1"/>
</dbReference>
<dbReference type="Pfam" id="PF21394">
    <property type="entry name" value="Beta-ketacyl_N"/>
    <property type="match status" value="1"/>
</dbReference>
<dbReference type="GO" id="GO:0005829">
    <property type="term" value="C:cytosol"/>
    <property type="evidence" value="ECO:0007669"/>
    <property type="project" value="TreeGrafter"/>
</dbReference>
<proteinExistence type="inferred from homology"/>
<dbReference type="GO" id="GO:0017000">
    <property type="term" value="P:antibiotic biosynthetic process"/>
    <property type="evidence" value="ECO:0007669"/>
    <property type="project" value="UniProtKB-KW"/>
</dbReference>
<dbReference type="SMART" id="SM00823">
    <property type="entry name" value="PKS_PP"/>
    <property type="match status" value="2"/>
</dbReference>
<dbReference type="Gene3D" id="3.30.300.30">
    <property type="match status" value="2"/>
</dbReference>
<dbReference type="Pfam" id="PF00550">
    <property type="entry name" value="PP-binding"/>
    <property type="match status" value="3"/>
</dbReference>
<evidence type="ECO:0000256" key="7">
    <source>
        <dbReference type="ARBA" id="ARBA00023194"/>
    </source>
</evidence>
<dbReference type="Gene3D" id="3.40.50.720">
    <property type="entry name" value="NAD(P)-binding Rossmann-like Domain"/>
    <property type="match status" value="1"/>
</dbReference>
<gene>
    <name evidence="11" type="ORF">L323_03295</name>
</gene>
<dbReference type="InterPro" id="IPR016039">
    <property type="entry name" value="Thiolase-like"/>
</dbReference>
<keyword evidence="7" id="KW-0045">Antibiotic biosynthesis</keyword>
<dbReference type="CDD" id="cd05930">
    <property type="entry name" value="A_NRPS"/>
    <property type="match status" value="2"/>
</dbReference>
<dbReference type="FunFam" id="1.10.1200.10:FF:000005">
    <property type="entry name" value="Nonribosomal peptide synthetase 1"/>
    <property type="match status" value="1"/>
</dbReference>
<dbReference type="Gene3D" id="3.40.47.10">
    <property type="match status" value="1"/>
</dbReference>
<comment type="similarity">
    <text evidence="8">In the C-terminal section; belongs to the NRP synthetase family.</text>
</comment>
<dbReference type="Gene3D" id="2.30.38.10">
    <property type="entry name" value="Luciferase, Domain 3"/>
    <property type="match status" value="2"/>
</dbReference>
<feature type="domain" description="Carrier" evidence="9">
    <location>
        <begin position="2489"/>
        <end position="2563"/>
    </location>
</feature>
<dbReference type="PROSITE" id="PS00606">
    <property type="entry name" value="KS3_1"/>
    <property type="match status" value="1"/>
</dbReference>
<dbReference type="InterPro" id="IPR023213">
    <property type="entry name" value="CAT-like_dom_sf"/>
</dbReference>
<dbReference type="FunFam" id="3.30.300.30:FF:000010">
    <property type="entry name" value="Enterobactin synthetase component F"/>
    <property type="match status" value="1"/>
</dbReference>
<accession>U4R5A0</accession>
<dbReference type="SMART" id="SM00825">
    <property type="entry name" value="PKS_KS"/>
    <property type="match status" value="1"/>
</dbReference>
<dbReference type="Pfam" id="PF22621">
    <property type="entry name" value="CurL-like_PKS_C"/>
    <property type="match status" value="1"/>
</dbReference>
<sequence length="4550" mass="517587">MNKVEYSGNEIAVIGMSGRFPRAGNISELWDNLKAGKECITFFSQEELLSAGIDIHEIQNPNYIKAHGHLEEAEKFDNDFFGYSNIEALVMDPQIRILHEVVWGALEDAGYNPETYKKPIGLYVGASDNLYWQIVSSFSKDDSVSEGFGTFLLNNKDFIATQIAYKLNLKGPVIDLSTACSTSLVGIHMACQALLSGECDIALAGGVTISLPLKKGYMYEKDMVMSSDGHCRAFDEAGSGFVEGSGAGVVALKLLEDALNDGDDIYAVIKGSAINNDGNRKVGYTAPSIEGQSEVIRLAHRVAEVEPSTISYIETHGTGTKLGDVVEIEALRQAFGKQEKNYCALGTIKSSVGHLDFAAGVAGFIKTALMLKHKLIPPVVNFNTPNSQLNLENSPFYINKELIDWKKGDTQLRAGVSSFGIGGTNAHIVLEEAPEALTEPQQEEKWNMLALSARSPQALDMMTDNLAHYLEANPDANPADVAYTLHTGRKLFKYRRTLVFNGINNAIDALKAKDNRNIKTFYSEKDKKSVIFMFAGQGSQYVSMGLELYEKEPVFRMAFDSCRVILKGLIDFDVKDVLYPVKEKEQEAQQKINQTELTQLVIFVFEYSLTKLLIHWGIKPDAMIGYSFGEYTAALISGVFSLEDALELIVARGKLMKSLNTGAMLSVPLTETELMPLINEFNYSDTLKVSIAIINGFSCIVSGSSESIDTFDKYMKQKRYLCMKVPVSYAMHSPELAPIVEEFKRKVQSITLNKHSIPYISGLTGTWITGEQVIDPEYWARHLIQPIRFSDGMEKLLEDSDTVFIEVGPGRDLSVLLNRFIEKEPERILNTVRVQHDGKSDIYFLLNKLAQLWRCGIKINWKNFYGAEKRQHVNLPTYPFEGKRFWIDSNPKDVFRNEKTISLYKKENIEEWFYVPQWVRSTPGYKGKSNSSQWLIFRDTLGVSDEIINDFTKKEINVVTVTKGKAYERVDKSSFIIDPTQNGDYERLFNEITATGITIEKIAHFWGVDSIGTEECQMASFDCAQDAGLYSILKIAKALAKSEMHKEITLDVITNNVHVVTGEETTYPEKATALAASIVIPQEYSYIKSRCIDIAVPEGHKKGRSNLVNQLGAELLSESPDRIIAYRSGFRWVMKYEQVKLEQQVNTEIPFKTQGVYLITGGLGGVGYALAEHIVKEYKAKVVLTGRTVLPEREKWDWLLENHPQEDKISDRIRKILALENYGTDILIFDAADVSDEDKMKYIVDRAEEEFGAITGVIHSAGVLDGSSFSLISDLDLTECKTQFNSKVYGLLVMERIFRDKETDFCVLMSSIASVLGGLGHVAYSAANLFMDYFVQKINSFGDKNWKSVCWSEWQKDNGSNEKITIGATIAELSMSPNEAIDAFERILAFGGQGQIVCSPGDLQQRLNQWVKPNYTDSEESVKSSNIHKTYYTRPSLSNSYVEPQSQIEKELADIWKDLFRISEVGILDDFFELGGDSLKAITVINNIYKKFEVELPLTDFFKFSTIEKLGAYLTASDKKAYIPINKVEEKEHYALSSAQKRLYFINQYDPSLTTYNMSGIFVLEGDIDKTHFEKVFNCLIERHDSLRTSFIMKESEPVQIIHNHIDFKIEFHECNENQVDNIIDDFIKPFDLSKAPLIRVALIRLTDGKYIFIYDMHHIISDGVSMNVLINDFISLYNGEKLKPLKMQYRDFSEWQNNLYKENVDNAQEKYWLNRFSGEIPVLNMPTDYNRPAVQSYEGAHTYFVLDKSRTGKLNDLAAENGVTLFMVLLAAYNVLLNRYTGQEEIIVGTPVAGRQHADLQDIIGVFVNTLPLLNLPKGSKSFVQFLEEVKQSTLDAFDNQSYQFEQLVDKLNIPKDISRNPLFDTMLVLQNTGNMLDTLNASGKLRFSEYSHKNNMSKFDIMLTAFEDKGEITFEFEYSTMLFKQDTIDNLSKHFINILEDICEAPHKELREIKILSKEEQDIITNTFNATACDYIKDKNVIDVFEENAALIPQNIAVIFNDKSWTYAELNERSNQLAHYLRSLGIGNDTIVGLMVRRSFEMMVGIYAILKAGGAYLPIDPEYPQARINYMINDSGIEYILTDRNTVVSPDIKGKIVYLDDDYSKESKTNPINITQPNSLAYVIYTSGSTGNPKGAMIEHTSLMNRLIWMEKNTPINQGDVVLQKTTFSFDVSVWEILWWGMQGAVVCLLENEGEKNPQSIVEAIYNNKVTTLHFVPSMFNAFLSYLDTCSEAYKLNSLKYIITSGEALTLDMVNRFNYVFRNNTGVRLVNLYGPTEATIDVSYFNCPRDTTGIQSIPIGKPIDNIRLYITNKDGCLQPTGVSGELCIGGVGLARGYLNKELLTKEKFIFNPYLDGERLYKTGDLAKWNEDGNIEFLGRIDNQVKIRGFRIELGEIESALRKINGITDSVVIDVDDETGKSLCAYIVTGKEISPNHLRTALGGVLPDYMVPSYYVTIEKIPLTANGKLDRKALPKPNKVLVRKTYVPPENNTQMVLCKIWGDVLGIDRVGTLDNFFEIGGDSIKALQILARLYQHGLQFTIKNLFKYPTVKELSSHVKSVVYETGKVFEAGELPLTPIQKFFFKKSGEHNQHFNQSVMIFNKDEFSVEALKNALTGIIKHHDAIRMVYNIQGNKIIQYNDDESANLYDFYEYTLNDSEYIKAIEEKCELLQGSINLSTGPLVKIGLFHTLAGKYLAIIIHHLVVDGVSWRILLEDLKLAYDQSLKGNKIVLPSKTASFQQWAKELKEYADSESVYRSVQYWRDILNVSIPKLPRDFETSEIRKNKYRESVSITFTSDETNDLLKNVHNTYHTKIEDILLAGLGMALKSWSGNDKALIALEGHGREELFQDLPIARTVGWFTSLYPVLLDMGSVNKISYYLRMIKENLRKIPHGGIEFGLYQYIRNRGEEEQSFESLEPEIMFNYLGQFDKELVSDYFEVVQQSCGKEVSLEGTPWYSLDINCITIGGCLKVTASFDKNEYKSETIGNLMENYKSCLHEIILHCKTQKPELGSPADFKLDMSLESFDKLTESLYANIKWNNEKERKIQDIYKLSPMQEGILFHAVSSNSETYFQQCAFDISGKLEIALLEKGLNEIVKRYDILRTVFVYEGLSNPLQVVLKERMISVLYEDISGMDDHGKHEYYKAFKKLERETGFDVTRDSLIKMSVLYWGDGKYKLIWSFHHILMDGWCLSILFGELLKRYTSFYGKTKLEFPQVTSYRNYIEWLQKNNEISALQYWDKYLQGYNTQALLPQRNKRENQSYRQKQFNMGLDEECVRKIEDMSKKYHVTQNTVIQSVWGILLQKYTGNEDVVFGAVVSGRPAEIENIENMLGLFINTIPVRISTESRTKFSELVMGRQDEALESEQYSYISLSKVQAASELKQGLFDHIIIYENYPMGQNASEAAGYDSTGFIVEGVEAFEQTNYDLNIIVNSANGIGIDFRYNVNVYEEWLIEQLARHFETIIKQVSDNFEITIEDIDLLQEEERQQLLYKFNDTHCDYSRGETIIDLFEKQVELTPEATALIFQNNRLKYKELNERSNRLAHYLRRLGFKPNMVAGIMVKRSFDMLIAIVGILKAGGAYLPIDPELPEERVSYMMEDCYGKFLLVDKQKSISRDFKGQVINIFESENEPYYNPEKVNLPSDLAYVIYTSGSTGKPKGVMIEHRAVNNFITGMSRKMDFSAGKTILALTTISFDIFVLETILALTKGLKVVIADEQSQKDIGMVCELIRKNSIDMVQMTPSRAQLFLSDKKWWNYLTSLKEIIIGGEPFPENLLGYLEGLENVKVYNVYGPTETTVWSTIKELTGQKQVNIGNPIANTQIYILNSKKHLVPKGVKGELYIGGDGLARGYISNNKLTEEKFIQNPFISNERIYKTGDISKWLYNGELQCYGRMDHQIKIMGYRIELGEIEHQISKHELVSDVVVSKITTLSNTDSLVSFIVVKAEGQKEKLINSLNEFLSHSLPAYMIPSKNIVIDSIPRLINGKIDYRALNEIANDFKDVDKKKLPRDEFEQKIYEIWSGILGTNQFDIETSFFYLGGNSLNLMKLVSDLNTAFNVSIPLGTLFTNNTIEMQSAIITKWSPDGSDNIILPAENREYYPLSFAQKGLYILDLLYKDNTMYNITEIVELEGDLDISLIQSIFDNLIVRHESLRTAFISADGVPVQKVMDKVDFQIEFIEKGPENIESTLQKLIRPFNLSKPPLLRVGIVKLENKRHLLVIDMHHIITDAISIGIIIRDFLSIYQQKELPKLKLQYKDYAVWQDSSRFQDKLKKQEVYWLSRFKGVIPQLNLPVDFERPPVQTYGGASVTFELDIEKVSLLRKLCVDLDSTLYTVLLSIFNVFIYKITGQTDIILGTPVSGRTTGDVEHLVGMFVNTVILRNKLERAQSFEKVFSEIKMNTVTAFSNQDYPFNELVKRVCSKRDLSRNPIFNVMFQLQDFEVPNVSVDGLKVKPFERSINSNFDMTFSVTDTGETIKVAIIYNISLFKSETVEKWKTYFIDILNRILADRTIKLTDIQDIKDDNGYKDLRSIESDMEVPFAVDIDFDFDN</sequence>
<dbReference type="InterPro" id="IPR057326">
    <property type="entry name" value="KR_dom"/>
</dbReference>
<dbReference type="FunFam" id="3.30.300.30:FF:000015">
    <property type="entry name" value="Nonribosomal peptide synthase SidD"/>
    <property type="match status" value="1"/>
</dbReference>
<feature type="domain" description="Ketosynthase family 3 (KS3)" evidence="10">
    <location>
        <begin position="8"/>
        <end position="432"/>
    </location>
</feature>
<comment type="similarity">
    <text evidence="2">Belongs to the ATP-dependent AMP-binding enzyme family.</text>
</comment>
<dbReference type="Pfam" id="PF00668">
    <property type="entry name" value="Condensation"/>
    <property type="match status" value="4"/>
</dbReference>
<dbReference type="CDD" id="cd19543">
    <property type="entry name" value="DCL_NRPS"/>
    <property type="match status" value="1"/>
</dbReference>
<dbReference type="InterPro" id="IPR010071">
    <property type="entry name" value="AA_adenyl_dom"/>
</dbReference>
<dbReference type="Pfam" id="PF02801">
    <property type="entry name" value="Ketoacyl-synt_C"/>
    <property type="match status" value="1"/>
</dbReference>
<keyword evidence="3" id="KW-0596">Phosphopantetheine</keyword>